<name>A0A101M043_PICGL</name>
<reference evidence="1" key="1">
    <citation type="journal article" date="2015" name="Genome Biol. Evol.">
        <title>Organellar Genomes of White Spruce (Picea glauca): Assembly and Annotation.</title>
        <authorList>
            <person name="Jackman S.D."/>
            <person name="Warren R.L."/>
            <person name="Gibb E.A."/>
            <person name="Vandervalk B.P."/>
            <person name="Mohamadi H."/>
            <person name="Chu J."/>
            <person name="Raymond A."/>
            <person name="Pleasance S."/>
            <person name="Coope R."/>
            <person name="Wildung M.R."/>
            <person name="Ritland C.E."/>
            <person name="Bousquet J."/>
            <person name="Jones S.J."/>
            <person name="Bohlmann J."/>
            <person name="Birol I."/>
        </authorList>
    </citation>
    <scope>NUCLEOTIDE SEQUENCE [LARGE SCALE GENOMIC DNA]</scope>
    <source>
        <tissue evidence="1">Flushing bud</tissue>
    </source>
</reference>
<proteinExistence type="predicted"/>
<protein>
    <submittedName>
        <fullName evidence="1">Uncharacterized protein</fullName>
    </submittedName>
</protein>
<sequence length="81" mass="9095">MRPANLSRKSPYGPIHQEKVPMVVVPKPTKCRWFPKCGDGFPNHSYPLVVHEPLYHGFSGGLIGKVQMKHNSTVISILAMR</sequence>
<organism evidence="1">
    <name type="scientific">Picea glauca</name>
    <name type="common">White spruce</name>
    <name type="synonym">Pinus glauca</name>
    <dbReference type="NCBI Taxonomy" id="3330"/>
    <lineage>
        <taxon>Eukaryota</taxon>
        <taxon>Viridiplantae</taxon>
        <taxon>Streptophyta</taxon>
        <taxon>Embryophyta</taxon>
        <taxon>Tracheophyta</taxon>
        <taxon>Spermatophyta</taxon>
        <taxon>Pinopsida</taxon>
        <taxon>Pinidae</taxon>
        <taxon>Conifers I</taxon>
        <taxon>Pinales</taxon>
        <taxon>Pinaceae</taxon>
        <taxon>Picea</taxon>
    </lineage>
</organism>
<dbReference type="EMBL" id="LKAM01000005">
    <property type="protein sequence ID" value="KUM48586.1"/>
    <property type="molecule type" value="Genomic_DNA"/>
</dbReference>
<comment type="caution">
    <text evidence="1">The sequence shown here is derived from an EMBL/GenBank/DDBJ whole genome shotgun (WGS) entry which is preliminary data.</text>
</comment>
<evidence type="ECO:0000313" key="1">
    <source>
        <dbReference type="EMBL" id="KUM48586.1"/>
    </source>
</evidence>
<gene>
    <name evidence="1" type="ORF">ABT39_MTgene4601</name>
</gene>
<keyword evidence="1" id="KW-0496">Mitochondrion</keyword>
<geneLocation type="mitochondrion" evidence="1"/>
<dbReference type="AlphaFoldDB" id="A0A101M043"/>
<accession>A0A101M043</accession>